<dbReference type="RefSeq" id="WP_085559203.1">
    <property type="nucleotide sequence ID" value="NZ_FOAH01000043.1"/>
</dbReference>
<dbReference type="InterPro" id="IPR021778">
    <property type="entry name" value="Se/S_carrier-like"/>
</dbReference>
<dbReference type="EMBL" id="FXBJ01000002">
    <property type="protein sequence ID" value="SMH28934.1"/>
    <property type="molecule type" value="Genomic_DNA"/>
</dbReference>
<evidence type="ECO:0000313" key="3">
    <source>
        <dbReference type="Proteomes" id="UP000193435"/>
    </source>
</evidence>
<accession>A0A1X7MVN9</accession>
<sequence length="91" mass="10215">MINRQHYGILVFESSSAASQAEIKMTEKNWSCRLIPIPEQLSAGCGLVLQLSVGDLKEIKTFITKEAISCDGIYEVKVSKERKKTVSPWKQ</sequence>
<gene>
    <name evidence="2" type="ORF">SAMN04488700_1006</name>
</gene>
<name>A0A1X7MVN9_9LACT</name>
<protein>
    <recommendedName>
        <fullName evidence="1">Putative Se/S carrier protein-like domain-containing protein</fullName>
    </recommendedName>
</protein>
<evidence type="ECO:0000313" key="2">
    <source>
        <dbReference type="EMBL" id="SMH28934.1"/>
    </source>
</evidence>
<proteinExistence type="predicted"/>
<evidence type="ECO:0000259" key="1">
    <source>
        <dbReference type="Pfam" id="PF11823"/>
    </source>
</evidence>
<dbReference type="Proteomes" id="UP000193435">
    <property type="component" value="Unassembled WGS sequence"/>
</dbReference>
<dbReference type="STRING" id="1073423.SAMN04488700_1006"/>
<keyword evidence="3" id="KW-1185">Reference proteome</keyword>
<dbReference type="AlphaFoldDB" id="A0A1X7MVN9"/>
<feature type="domain" description="Putative Se/S carrier protein-like" evidence="1">
    <location>
        <begin position="7"/>
        <end position="75"/>
    </location>
</feature>
<organism evidence="2 3">
    <name type="scientific">Carnobacterium iners</name>
    <dbReference type="NCBI Taxonomy" id="1073423"/>
    <lineage>
        <taxon>Bacteria</taxon>
        <taxon>Bacillati</taxon>
        <taxon>Bacillota</taxon>
        <taxon>Bacilli</taxon>
        <taxon>Lactobacillales</taxon>
        <taxon>Carnobacteriaceae</taxon>
        <taxon>Carnobacterium</taxon>
    </lineage>
</organism>
<reference evidence="2 3" key="1">
    <citation type="submission" date="2017-04" db="EMBL/GenBank/DDBJ databases">
        <authorList>
            <person name="Afonso C.L."/>
            <person name="Miller P.J."/>
            <person name="Scott M.A."/>
            <person name="Spackman E."/>
            <person name="Goraichik I."/>
            <person name="Dimitrov K.M."/>
            <person name="Suarez D.L."/>
            <person name="Swayne D.E."/>
        </authorList>
    </citation>
    <scope>NUCLEOTIDE SEQUENCE [LARGE SCALE GENOMIC DNA]</scope>
    <source>
        <strain evidence="2 3">LMG26642</strain>
    </source>
</reference>
<dbReference type="Pfam" id="PF11823">
    <property type="entry name" value="Se_S_carrier"/>
    <property type="match status" value="1"/>
</dbReference>
<dbReference type="OrthoDB" id="3192849at2"/>